<organism evidence="1 2">
    <name type="scientific">Pisolithus microcarpus 441</name>
    <dbReference type="NCBI Taxonomy" id="765257"/>
    <lineage>
        <taxon>Eukaryota</taxon>
        <taxon>Fungi</taxon>
        <taxon>Dikarya</taxon>
        <taxon>Basidiomycota</taxon>
        <taxon>Agaricomycotina</taxon>
        <taxon>Agaricomycetes</taxon>
        <taxon>Agaricomycetidae</taxon>
        <taxon>Boletales</taxon>
        <taxon>Sclerodermatineae</taxon>
        <taxon>Pisolithaceae</taxon>
        <taxon>Pisolithus</taxon>
    </lineage>
</organism>
<reference evidence="1 2" key="1">
    <citation type="submission" date="2014-04" db="EMBL/GenBank/DDBJ databases">
        <authorList>
            <consortium name="DOE Joint Genome Institute"/>
            <person name="Kuo A."/>
            <person name="Kohler A."/>
            <person name="Costa M.D."/>
            <person name="Nagy L.G."/>
            <person name="Floudas D."/>
            <person name="Copeland A."/>
            <person name="Barry K.W."/>
            <person name="Cichocki N."/>
            <person name="Veneault-Fourrey C."/>
            <person name="LaButti K."/>
            <person name="Lindquist E.A."/>
            <person name="Lipzen A."/>
            <person name="Lundell T."/>
            <person name="Morin E."/>
            <person name="Murat C."/>
            <person name="Sun H."/>
            <person name="Tunlid A."/>
            <person name="Henrissat B."/>
            <person name="Grigoriev I.V."/>
            <person name="Hibbett D.S."/>
            <person name="Martin F."/>
            <person name="Nordberg H.P."/>
            <person name="Cantor M.N."/>
            <person name="Hua S.X."/>
        </authorList>
    </citation>
    <scope>NUCLEOTIDE SEQUENCE [LARGE SCALE GENOMIC DNA]</scope>
    <source>
        <strain evidence="1 2">441</strain>
    </source>
</reference>
<name>A0A0D0A890_9AGAM</name>
<keyword evidence="2" id="KW-1185">Reference proteome</keyword>
<gene>
    <name evidence="1" type="ORF">PISMIDRAFT_609559</name>
</gene>
<evidence type="ECO:0000313" key="1">
    <source>
        <dbReference type="EMBL" id="KIK28263.1"/>
    </source>
</evidence>
<accession>A0A0D0A890</accession>
<dbReference type="HOGENOM" id="CLU_2723182_0_0_1"/>
<sequence>MFNATEGTMYVNIYIFQVHGRVNREPYGGFYRCITDTFRVWQAVMCPWVVCDIVQTLRNWCIPKFPCTVRSK</sequence>
<dbReference type="Proteomes" id="UP000054018">
    <property type="component" value="Unassembled WGS sequence"/>
</dbReference>
<evidence type="ECO:0000313" key="2">
    <source>
        <dbReference type="Proteomes" id="UP000054018"/>
    </source>
</evidence>
<dbReference type="EMBL" id="KN833693">
    <property type="protein sequence ID" value="KIK28263.1"/>
    <property type="molecule type" value="Genomic_DNA"/>
</dbReference>
<reference evidence="2" key="2">
    <citation type="submission" date="2015-01" db="EMBL/GenBank/DDBJ databases">
        <title>Evolutionary Origins and Diversification of the Mycorrhizal Mutualists.</title>
        <authorList>
            <consortium name="DOE Joint Genome Institute"/>
            <consortium name="Mycorrhizal Genomics Consortium"/>
            <person name="Kohler A."/>
            <person name="Kuo A."/>
            <person name="Nagy L.G."/>
            <person name="Floudas D."/>
            <person name="Copeland A."/>
            <person name="Barry K.W."/>
            <person name="Cichocki N."/>
            <person name="Veneault-Fourrey C."/>
            <person name="LaButti K."/>
            <person name="Lindquist E.A."/>
            <person name="Lipzen A."/>
            <person name="Lundell T."/>
            <person name="Morin E."/>
            <person name="Murat C."/>
            <person name="Riley R."/>
            <person name="Ohm R."/>
            <person name="Sun H."/>
            <person name="Tunlid A."/>
            <person name="Henrissat B."/>
            <person name="Grigoriev I.V."/>
            <person name="Hibbett D.S."/>
            <person name="Martin F."/>
        </authorList>
    </citation>
    <scope>NUCLEOTIDE SEQUENCE [LARGE SCALE GENOMIC DNA]</scope>
    <source>
        <strain evidence="2">441</strain>
    </source>
</reference>
<protein>
    <submittedName>
        <fullName evidence="1">Uncharacterized protein</fullName>
    </submittedName>
</protein>
<proteinExistence type="predicted"/>
<dbReference type="AlphaFoldDB" id="A0A0D0A890"/>